<evidence type="ECO:0000256" key="4">
    <source>
        <dbReference type="ARBA" id="ARBA00023128"/>
    </source>
</evidence>
<protein>
    <recommendedName>
        <fullName evidence="7">Large ribosomal subunit protein mL54</fullName>
    </recommendedName>
</protein>
<evidence type="ECO:0000256" key="5">
    <source>
        <dbReference type="ARBA" id="ARBA00023274"/>
    </source>
</evidence>
<comment type="caution">
    <text evidence="9">The sequence shown here is derived from an EMBL/GenBank/DDBJ whole genome shotgun (WGS) entry which is preliminary data.</text>
</comment>
<proteinExistence type="inferred from homology"/>
<dbReference type="PANTHER" id="PTHR28595">
    <property type="entry name" value="39S RIBOSOMAL PROTEIN L54, MITOCHONDRIAL"/>
    <property type="match status" value="1"/>
</dbReference>
<evidence type="ECO:0000256" key="1">
    <source>
        <dbReference type="ARBA" id="ARBA00004173"/>
    </source>
</evidence>
<evidence type="ECO:0000256" key="2">
    <source>
        <dbReference type="ARBA" id="ARBA00022946"/>
    </source>
</evidence>
<feature type="compositionally biased region" description="Low complexity" evidence="8">
    <location>
        <begin position="19"/>
        <end position="33"/>
    </location>
</feature>
<dbReference type="Proteomes" id="UP001224775">
    <property type="component" value="Unassembled WGS sequence"/>
</dbReference>
<dbReference type="AlphaFoldDB" id="A0AAD8XU44"/>
<name>A0AAD8XU44_9STRA</name>
<dbReference type="EMBL" id="JATAAI010000043">
    <property type="protein sequence ID" value="KAK1733944.1"/>
    <property type="molecule type" value="Genomic_DNA"/>
</dbReference>
<keyword evidence="10" id="KW-1185">Reference proteome</keyword>
<dbReference type="GO" id="GO:0005762">
    <property type="term" value="C:mitochondrial large ribosomal subunit"/>
    <property type="evidence" value="ECO:0007669"/>
    <property type="project" value="TreeGrafter"/>
</dbReference>
<dbReference type="InterPro" id="IPR013870">
    <property type="entry name" value="Ribosomal_mL54"/>
</dbReference>
<organism evidence="9 10">
    <name type="scientific">Skeletonema marinoi</name>
    <dbReference type="NCBI Taxonomy" id="267567"/>
    <lineage>
        <taxon>Eukaryota</taxon>
        <taxon>Sar</taxon>
        <taxon>Stramenopiles</taxon>
        <taxon>Ochrophyta</taxon>
        <taxon>Bacillariophyta</taxon>
        <taxon>Coscinodiscophyceae</taxon>
        <taxon>Thalassiosirophycidae</taxon>
        <taxon>Thalassiosirales</taxon>
        <taxon>Skeletonemataceae</taxon>
        <taxon>Skeletonema</taxon>
        <taxon>Skeletonema marinoi-dohrnii complex</taxon>
    </lineage>
</organism>
<keyword evidence="5" id="KW-0687">Ribonucleoprotein</keyword>
<evidence type="ECO:0000256" key="3">
    <source>
        <dbReference type="ARBA" id="ARBA00022980"/>
    </source>
</evidence>
<keyword evidence="3" id="KW-0689">Ribosomal protein</keyword>
<comment type="similarity">
    <text evidence="6">Belongs to the mitochondrion-specific ribosomal protein mL54 family.</text>
</comment>
<evidence type="ECO:0000256" key="7">
    <source>
        <dbReference type="ARBA" id="ARBA00035179"/>
    </source>
</evidence>
<comment type="subcellular location">
    <subcellularLocation>
        <location evidence="1">Mitochondrion</location>
    </subcellularLocation>
</comment>
<feature type="region of interest" description="Disordered" evidence="8">
    <location>
        <begin position="19"/>
        <end position="72"/>
    </location>
</feature>
<dbReference type="Pfam" id="PF08561">
    <property type="entry name" value="Ribosomal_L37"/>
    <property type="match status" value="1"/>
</dbReference>
<reference evidence="9" key="1">
    <citation type="submission" date="2023-06" db="EMBL/GenBank/DDBJ databases">
        <title>Survivors Of The Sea: Transcriptome response of Skeletonema marinoi to long-term dormancy.</title>
        <authorList>
            <person name="Pinder M.I.M."/>
            <person name="Kourtchenko O."/>
            <person name="Robertson E.K."/>
            <person name="Larsson T."/>
            <person name="Maumus F."/>
            <person name="Osuna-Cruz C.M."/>
            <person name="Vancaester E."/>
            <person name="Stenow R."/>
            <person name="Vandepoele K."/>
            <person name="Ploug H."/>
            <person name="Bruchert V."/>
            <person name="Godhe A."/>
            <person name="Topel M."/>
        </authorList>
    </citation>
    <scope>NUCLEOTIDE SEQUENCE</scope>
    <source>
        <strain evidence="9">R05AC</strain>
    </source>
</reference>
<evidence type="ECO:0000256" key="8">
    <source>
        <dbReference type="SAM" id="MobiDB-lite"/>
    </source>
</evidence>
<evidence type="ECO:0000313" key="10">
    <source>
        <dbReference type="Proteomes" id="UP001224775"/>
    </source>
</evidence>
<gene>
    <name evidence="9" type="ORF">QTG54_015471</name>
</gene>
<keyword evidence="4" id="KW-0496">Mitochondrion</keyword>
<dbReference type="GO" id="GO:0003735">
    <property type="term" value="F:structural constituent of ribosome"/>
    <property type="evidence" value="ECO:0007669"/>
    <property type="project" value="TreeGrafter"/>
</dbReference>
<accession>A0AAD8XU44</accession>
<keyword evidence="2" id="KW-0809">Transit peptide</keyword>
<evidence type="ECO:0000256" key="6">
    <source>
        <dbReference type="ARBA" id="ARBA00033752"/>
    </source>
</evidence>
<dbReference type="PANTHER" id="PTHR28595:SF1">
    <property type="entry name" value="LARGE RIBOSOMAL SUBUNIT PROTEIN ML54"/>
    <property type="match status" value="1"/>
</dbReference>
<sequence length="124" mass="13611">MNSSQPLLRRLLINRPLHLTTTTTTTSTAHYSSTPPPSAMKSGTPIPGLTSIYPPSKDPSNPTAPTALPRSDYPSWVSALAEAPPTLAKLRNMKMEEATDKDMRRYLKLVRRNLIKENNAIAGI</sequence>
<evidence type="ECO:0000313" key="9">
    <source>
        <dbReference type="EMBL" id="KAK1733944.1"/>
    </source>
</evidence>